<proteinExistence type="predicted"/>
<dbReference type="Pfam" id="PF12697">
    <property type="entry name" value="Abhydrolase_6"/>
    <property type="match status" value="1"/>
</dbReference>
<protein>
    <submittedName>
        <fullName evidence="2">Alpha/beta fold hydrolase</fullName>
    </submittedName>
</protein>
<sequence length="297" mass="32392">MGSLYRDLFVSAADGLRLYACDYGPDPSDALPVVCLPGLARTSEDFHDLAESLAGDAARPRRVLSLDYRGRGRSDWDKDWRNYDVRVEANDVLQVLTAAGIHRAVFVGTSRGGLIAMALGALRPTVIAAAVLNDVGPTIEGKGLMRIKGYVGRLPVPGTLQEGADLLKRISDAQFPAFTDEQWLKQARGTWREDAGRLVLRYDPLLMKTLEALDLEMPLPDLWPLFEGLKPFPVLAIRGANSDLLSAETLEKMRQAHPRLKAVTVPGQGHAPPIEGDLIGAVRSLVEEAERSRPVPA</sequence>
<dbReference type="SUPFAM" id="SSF53474">
    <property type="entry name" value="alpha/beta-Hydrolases"/>
    <property type="match status" value="1"/>
</dbReference>
<organism evidence="2 3">
    <name type="scientific">Microvirga thermotolerans</name>
    <dbReference type="NCBI Taxonomy" id="2651334"/>
    <lineage>
        <taxon>Bacteria</taxon>
        <taxon>Pseudomonadati</taxon>
        <taxon>Pseudomonadota</taxon>
        <taxon>Alphaproteobacteria</taxon>
        <taxon>Hyphomicrobiales</taxon>
        <taxon>Methylobacteriaceae</taxon>
        <taxon>Microvirga</taxon>
    </lineage>
</organism>
<dbReference type="RefSeq" id="WP_152585828.1">
    <property type="nucleotide sequence ID" value="NZ_CP045423.1"/>
</dbReference>
<reference evidence="2 3" key="1">
    <citation type="submission" date="2019-10" db="EMBL/GenBank/DDBJ databases">
        <title>Isolation, Identification of Microvirga thermotolerans HR1, a novel thermophilic bacterium and Comparative Genomics of the genus Microvirga.</title>
        <authorList>
            <person name="Li J."/>
            <person name="Zhang W."/>
            <person name="Lin M."/>
            <person name="Wang J."/>
        </authorList>
    </citation>
    <scope>NUCLEOTIDE SEQUENCE [LARGE SCALE GENOMIC DNA]</scope>
    <source>
        <strain evidence="2 3">HR1</strain>
    </source>
</reference>
<evidence type="ECO:0000313" key="2">
    <source>
        <dbReference type="EMBL" id="QFU16183.1"/>
    </source>
</evidence>
<dbReference type="InterPro" id="IPR029058">
    <property type="entry name" value="AB_hydrolase_fold"/>
</dbReference>
<keyword evidence="2" id="KW-0378">Hydrolase</keyword>
<dbReference type="GO" id="GO:0016020">
    <property type="term" value="C:membrane"/>
    <property type="evidence" value="ECO:0007669"/>
    <property type="project" value="TreeGrafter"/>
</dbReference>
<dbReference type="AlphaFoldDB" id="A0A5P9JUT0"/>
<dbReference type="GO" id="GO:0016787">
    <property type="term" value="F:hydrolase activity"/>
    <property type="evidence" value="ECO:0007669"/>
    <property type="project" value="UniProtKB-KW"/>
</dbReference>
<feature type="domain" description="AB hydrolase-1" evidence="1">
    <location>
        <begin position="33"/>
        <end position="274"/>
    </location>
</feature>
<gene>
    <name evidence="2" type="ORF">GDR74_08075</name>
</gene>
<dbReference type="PANTHER" id="PTHR43798:SF33">
    <property type="entry name" value="HYDROLASE, PUTATIVE (AFU_ORTHOLOGUE AFUA_2G14860)-RELATED"/>
    <property type="match status" value="1"/>
</dbReference>
<evidence type="ECO:0000313" key="3">
    <source>
        <dbReference type="Proteomes" id="UP000325614"/>
    </source>
</evidence>
<accession>A0A5P9JUT0</accession>
<dbReference type="Gene3D" id="3.40.50.1820">
    <property type="entry name" value="alpha/beta hydrolase"/>
    <property type="match status" value="1"/>
</dbReference>
<dbReference type="Proteomes" id="UP000325614">
    <property type="component" value="Chromosome"/>
</dbReference>
<dbReference type="InterPro" id="IPR000073">
    <property type="entry name" value="AB_hydrolase_1"/>
</dbReference>
<dbReference type="KEGG" id="mico:GDR74_08075"/>
<dbReference type="InterPro" id="IPR050266">
    <property type="entry name" value="AB_hydrolase_sf"/>
</dbReference>
<dbReference type="EMBL" id="CP045423">
    <property type="protein sequence ID" value="QFU16183.1"/>
    <property type="molecule type" value="Genomic_DNA"/>
</dbReference>
<keyword evidence="3" id="KW-1185">Reference proteome</keyword>
<dbReference type="PANTHER" id="PTHR43798">
    <property type="entry name" value="MONOACYLGLYCEROL LIPASE"/>
    <property type="match status" value="1"/>
</dbReference>
<name>A0A5P9JUT0_9HYPH</name>
<evidence type="ECO:0000259" key="1">
    <source>
        <dbReference type="Pfam" id="PF12697"/>
    </source>
</evidence>